<dbReference type="EMBL" id="JACQRX010000307">
    <property type="protein sequence ID" value="MBI4252200.1"/>
    <property type="molecule type" value="Genomic_DNA"/>
</dbReference>
<feature type="transmembrane region" description="Helical" evidence="6">
    <location>
        <begin position="66"/>
        <end position="89"/>
    </location>
</feature>
<feature type="transmembrane region" description="Helical" evidence="6">
    <location>
        <begin position="221"/>
        <end position="241"/>
    </location>
</feature>
<keyword evidence="5 6" id="KW-0472">Membrane</keyword>
<feature type="transmembrane region" description="Helical" evidence="6">
    <location>
        <begin position="123"/>
        <end position="140"/>
    </location>
</feature>
<comment type="subcellular location">
    <subcellularLocation>
        <location evidence="1">Membrane</location>
        <topology evidence="1">Multi-pass membrane protein</topology>
    </subcellularLocation>
</comment>
<dbReference type="PANTHER" id="PTHR32322">
    <property type="entry name" value="INNER MEMBRANE TRANSPORTER"/>
    <property type="match status" value="1"/>
</dbReference>
<sequence length="298" mass="30879">MIDSAALFALCAALLLALRDIFGRFGVRGVDPIVGTAVSALVGLPVLAFVSLLNGDFAHPWPARPWALLSIALAGVTRITAARTLLFAATQHIGAARAGTLGTTSAFFSMTLGMIFLAERLTLGLAAGAAFVIGGSVLMARSRSGGPGPQAAGSYPRGVALALLSALVFGASAVFARPAVNDFASANLANLYANAFAVLCFAPFCWKRLGTARVAEWPLRSWGYLVLAGSAASLGVTFMYLALARAPVVFVAPIAQSRPFFLVLVSWLFLQAHESVNRRVAAGAAAIVAGTGVLILYR</sequence>
<dbReference type="Proteomes" id="UP000752292">
    <property type="component" value="Unassembled WGS sequence"/>
</dbReference>
<accession>A0A932ZX68</accession>
<comment type="similarity">
    <text evidence="2">Belongs to the EamA transporter family.</text>
</comment>
<dbReference type="InterPro" id="IPR037185">
    <property type="entry name" value="EmrE-like"/>
</dbReference>
<comment type="caution">
    <text evidence="8">The sequence shown here is derived from an EMBL/GenBank/DDBJ whole genome shotgun (WGS) entry which is preliminary data.</text>
</comment>
<feature type="domain" description="EamA" evidence="7">
    <location>
        <begin position="5"/>
        <end position="140"/>
    </location>
</feature>
<proteinExistence type="inferred from homology"/>
<organism evidence="8 9">
    <name type="scientific">Tectimicrobiota bacterium</name>
    <dbReference type="NCBI Taxonomy" id="2528274"/>
    <lineage>
        <taxon>Bacteria</taxon>
        <taxon>Pseudomonadati</taxon>
        <taxon>Nitrospinota/Tectimicrobiota group</taxon>
        <taxon>Candidatus Tectimicrobiota</taxon>
    </lineage>
</organism>
<dbReference type="Pfam" id="PF00892">
    <property type="entry name" value="EamA"/>
    <property type="match status" value="2"/>
</dbReference>
<feature type="transmembrane region" description="Helical" evidence="6">
    <location>
        <begin position="33"/>
        <end position="54"/>
    </location>
</feature>
<evidence type="ECO:0000256" key="1">
    <source>
        <dbReference type="ARBA" id="ARBA00004141"/>
    </source>
</evidence>
<evidence type="ECO:0000313" key="8">
    <source>
        <dbReference type="EMBL" id="MBI4252200.1"/>
    </source>
</evidence>
<reference evidence="8" key="1">
    <citation type="submission" date="2020-07" db="EMBL/GenBank/DDBJ databases">
        <title>Huge and variable diversity of episymbiotic CPR bacteria and DPANN archaea in groundwater ecosystems.</title>
        <authorList>
            <person name="He C.Y."/>
            <person name="Keren R."/>
            <person name="Whittaker M."/>
            <person name="Farag I.F."/>
            <person name="Doudna J."/>
            <person name="Cate J.H.D."/>
            <person name="Banfield J.F."/>
        </authorList>
    </citation>
    <scope>NUCLEOTIDE SEQUENCE</scope>
    <source>
        <strain evidence="8">NC_groundwater_1370_Ag_S-0.2um_69_93</strain>
    </source>
</reference>
<evidence type="ECO:0000256" key="5">
    <source>
        <dbReference type="ARBA" id="ARBA00023136"/>
    </source>
</evidence>
<evidence type="ECO:0000313" key="9">
    <source>
        <dbReference type="Proteomes" id="UP000752292"/>
    </source>
</evidence>
<evidence type="ECO:0000256" key="2">
    <source>
        <dbReference type="ARBA" id="ARBA00007362"/>
    </source>
</evidence>
<keyword evidence="4 6" id="KW-1133">Transmembrane helix</keyword>
<dbReference type="GO" id="GO:0016020">
    <property type="term" value="C:membrane"/>
    <property type="evidence" value="ECO:0007669"/>
    <property type="project" value="UniProtKB-SubCell"/>
</dbReference>
<dbReference type="AlphaFoldDB" id="A0A932ZX68"/>
<evidence type="ECO:0000256" key="6">
    <source>
        <dbReference type="SAM" id="Phobius"/>
    </source>
</evidence>
<name>A0A932ZX68_UNCTE</name>
<feature type="transmembrane region" description="Helical" evidence="6">
    <location>
        <begin position="276"/>
        <end position="297"/>
    </location>
</feature>
<dbReference type="InterPro" id="IPR000620">
    <property type="entry name" value="EamA_dom"/>
</dbReference>
<feature type="transmembrane region" description="Helical" evidence="6">
    <location>
        <begin position="160"/>
        <end position="179"/>
    </location>
</feature>
<feature type="transmembrane region" description="Helical" evidence="6">
    <location>
        <begin position="191"/>
        <end position="209"/>
    </location>
</feature>
<feature type="domain" description="EamA" evidence="7">
    <location>
        <begin position="157"/>
        <end position="294"/>
    </location>
</feature>
<dbReference type="SUPFAM" id="SSF103481">
    <property type="entry name" value="Multidrug resistance efflux transporter EmrE"/>
    <property type="match status" value="2"/>
</dbReference>
<keyword evidence="3 6" id="KW-0812">Transmembrane</keyword>
<evidence type="ECO:0000256" key="3">
    <source>
        <dbReference type="ARBA" id="ARBA00022692"/>
    </source>
</evidence>
<dbReference type="PANTHER" id="PTHR32322:SF2">
    <property type="entry name" value="EAMA DOMAIN-CONTAINING PROTEIN"/>
    <property type="match status" value="1"/>
</dbReference>
<gene>
    <name evidence="8" type="ORF">HY618_07040</name>
</gene>
<feature type="transmembrane region" description="Helical" evidence="6">
    <location>
        <begin position="248"/>
        <end position="270"/>
    </location>
</feature>
<evidence type="ECO:0000259" key="7">
    <source>
        <dbReference type="Pfam" id="PF00892"/>
    </source>
</evidence>
<evidence type="ECO:0000256" key="4">
    <source>
        <dbReference type="ARBA" id="ARBA00022989"/>
    </source>
</evidence>
<protein>
    <submittedName>
        <fullName evidence="8">EamA family transporter</fullName>
    </submittedName>
</protein>
<dbReference type="InterPro" id="IPR050638">
    <property type="entry name" value="AA-Vitamin_Transporters"/>
</dbReference>